<dbReference type="EMBL" id="LKAM01000009">
    <property type="protein sequence ID" value="KUM46849.1"/>
    <property type="molecule type" value="Genomic_DNA"/>
</dbReference>
<evidence type="ECO:0000256" key="1">
    <source>
        <dbReference type="SAM" id="Phobius"/>
    </source>
</evidence>
<keyword evidence="1" id="KW-0472">Membrane</keyword>
<keyword evidence="2" id="KW-0496">Mitochondrion</keyword>
<keyword evidence="1" id="KW-0812">Transmembrane</keyword>
<comment type="caution">
    <text evidence="2">The sequence shown here is derived from an EMBL/GenBank/DDBJ whole genome shotgun (WGS) entry which is preliminary data.</text>
</comment>
<organism evidence="2">
    <name type="scientific">Picea glauca</name>
    <name type="common">White spruce</name>
    <name type="synonym">Pinus glauca</name>
    <dbReference type="NCBI Taxonomy" id="3330"/>
    <lineage>
        <taxon>Eukaryota</taxon>
        <taxon>Viridiplantae</taxon>
        <taxon>Streptophyta</taxon>
        <taxon>Embryophyta</taxon>
        <taxon>Tracheophyta</taxon>
        <taxon>Spermatophyta</taxon>
        <taxon>Pinopsida</taxon>
        <taxon>Pinidae</taxon>
        <taxon>Conifers I</taxon>
        <taxon>Pinales</taxon>
        <taxon>Pinaceae</taxon>
        <taxon>Picea</taxon>
    </lineage>
</organism>
<name>A0A101LWW5_PICGL</name>
<dbReference type="AlphaFoldDB" id="A0A101LWW5"/>
<gene>
    <name evidence="2" type="ORF">ABT39_MTgene6304</name>
</gene>
<keyword evidence="1" id="KW-1133">Transmembrane helix</keyword>
<feature type="transmembrane region" description="Helical" evidence="1">
    <location>
        <begin position="41"/>
        <end position="66"/>
    </location>
</feature>
<geneLocation type="mitochondrion" evidence="2"/>
<protein>
    <submittedName>
        <fullName evidence="2">Uncharacterized protein</fullName>
    </submittedName>
</protein>
<accession>A0A101LWW5</accession>
<sequence length="97" mass="11246">MGPENFGFESCPRLPKRYIAQGRSVRPFFPVLIHPSHFHPYIIYVILLLFLNIHYVISIGACSTFLPHPIHGIRISLSKLLKCVIDRRISSEIWPTY</sequence>
<proteinExistence type="predicted"/>
<evidence type="ECO:0000313" key="2">
    <source>
        <dbReference type="EMBL" id="KUM46849.1"/>
    </source>
</evidence>
<reference evidence="2" key="1">
    <citation type="journal article" date="2015" name="Genome Biol. Evol.">
        <title>Organellar Genomes of White Spruce (Picea glauca): Assembly and Annotation.</title>
        <authorList>
            <person name="Jackman S.D."/>
            <person name="Warren R.L."/>
            <person name="Gibb E.A."/>
            <person name="Vandervalk B.P."/>
            <person name="Mohamadi H."/>
            <person name="Chu J."/>
            <person name="Raymond A."/>
            <person name="Pleasance S."/>
            <person name="Coope R."/>
            <person name="Wildung M.R."/>
            <person name="Ritland C.E."/>
            <person name="Bousquet J."/>
            <person name="Jones S.J."/>
            <person name="Bohlmann J."/>
            <person name="Birol I."/>
        </authorList>
    </citation>
    <scope>NUCLEOTIDE SEQUENCE [LARGE SCALE GENOMIC DNA]</scope>
    <source>
        <tissue evidence="2">Flushing bud</tissue>
    </source>
</reference>